<dbReference type="Pfam" id="PF14163">
    <property type="entry name" value="SieB"/>
    <property type="match status" value="1"/>
</dbReference>
<keyword evidence="3" id="KW-1185">Reference proteome</keyword>
<proteinExistence type="predicted"/>
<evidence type="ECO:0000313" key="3">
    <source>
        <dbReference type="Proteomes" id="UP001138661"/>
    </source>
</evidence>
<evidence type="ECO:0000256" key="1">
    <source>
        <dbReference type="SAM" id="Phobius"/>
    </source>
</evidence>
<organism evidence="2 3">
    <name type="scientific">Roseobacter insulae</name>
    <dbReference type="NCBI Taxonomy" id="2859783"/>
    <lineage>
        <taxon>Bacteria</taxon>
        <taxon>Pseudomonadati</taxon>
        <taxon>Pseudomonadota</taxon>
        <taxon>Alphaproteobacteria</taxon>
        <taxon>Rhodobacterales</taxon>
        <taxon>Roseobacteraceae</taxon>
        <taxon>Roseobacter</taxon>
    </lineage>
</organism>
<gene>
    <name evidence="2" type="ORF">KX928_07275</name>
</gene>
<keyword evidence="1" id="KW-0812">Transmembrane</keyword>
<keyword evidence="1" id="KW-0472">Membrane</keyword>
<accession>A0A9X1FUE9</accession>
<keyword evidence="1" id="KW-1133">Transmembrane helix</keyword>
<comment type="caution">
    <text evidence="2">The sequence shown here is derived from an EMBL/GenBank/DDBJ whole genome shotgun (WGS) entry which is preliminary data.</text>
</comment>
<name>A0A9X1FUE9_9RHOB</name>
<sequence>MFEGLLTSLSQLRPLAWRLALGLFFFSCLLLATPQNILKLLSLDSLVEAFRTETALTLFFSLSFLTVEVFDVAQKYFKNRYKNWVYRRNARQFILELSGDEKTVLKRFLEDDQSTIILSYSDGTANMLEGKNLITRSSSLGIPGGGDRFAYSIQPVALRIIKSEPTLLESG</sequence>
<dbReference type="InterPro" id="IPR025982">
    <property type="entry name" value="SieB"/>
</dbReference>
<reference evidence="2" key="1">
    <citation type="submission" date="2021-07" db="EMBL/GenBank/DDBJ databases">
        <title>Roseobacter insulae sp. nov., isolated from a tidal flat.</title>
        <authorList>
            <person name="Park S."/>
            <person name="Yoon J.-H."/>
        </authorList>
    </citation>
    <scope>NUCLEOTIDE SEQUENCE</scope>
    <source>
        <strain evidence="2">YSTF-M11</strain>
    </source>
</reference>
<dbReference type="RefSeq" id="WP_219500562.1">
    <property type="nucleotide sequence ID" value="NZ_JAHXDN010000002.1"/>
</dbReference>
<dbReference type="Proteomes" id="UP001138661">
    <property type="component" value="Unassembled WGS sequence"/>
</dbReference>
<dbReference type="EMBL" id="JAHXDN010000002">
    <property type="protein sequence ID" value="MBW4707584.1"/>
    <property type="molecule type" value="Genomic_DNA"/>
</dbReference>
<dbReference type="AlphaFoldDB" id="A0A9X1FUE9"/>
<evidence type="ECO:0000313" key="2">
    <source>
        <dbReference type="EMBL" id="MBW4707584.1"/>
    </source>
</evidence>
<protein>
    <submittedName>
        <fullName evidence="2">Superinfection exclusion B family protein</fullName>
    </submittedName>
</protein>
<feature type="transmembrane region" description="Helical" evidence="1">
    <location>
        <begin position="15"/>
        <end position="34"/>
    </location>
</feature>